<dbReference type="GO" id="GO:0005524">
    <property type="term" value="F:ATP binding"/>
    <property type="evidence" value="ECO:0007669"/>
    <property type="project" value="UniProtKB-UniRule"/>
</dbReference>
<dbReference type="PANTHER" id="PTHR43873">
    <property type="entry name" value="COBYRINATE A,C-DIAMIDE SYNTHASE"/>
    <property type="match status" value="1"/>
</dbReference>
<reference evidence="10 11" key="1">
    <citation type="submission" date="2019-03" db="EMBL/GenBank/DDBJ databases">
        <title>Genomic Encyclopedia of Type Strains, Phase IV (KMG-IV): sequencing the most valuable type-strain genomes for metagenomic binning, comparative biology and taxonomic classification.</title>
        <authorList>
            <person name="Goeker M."/>
        </authorList>
    </citation>
    <scope>NUCLEOTIDE SEQUENCE [LARGE SCALE GENOMIC DNA]</scope>
    <source>
        <strain evidence="10 11">DSM 25964</strain>
    </source>
</reference>
<comment type="function">
    <text evidence="7">Catalyzes the ATP-dependent amidation of the two carboxylate groups at positions a and c of cobyrinate, using either L-glutamine or ammonia as the nitrogen source.</text>
</comment>
<keyword evidence="3 7" id="KW-0547">Nucleotide-binding</keyword>
<dbReference type="InterPro" id="IPR004484">
    <property type="entry name" value="CbiA/CobB_synth"/>
</dbReference>
<comment type="caution">
    <text evidence="10">The sequence shown here is derived from an EMBL/GenBank/DDBJ whole genome shotgun (WGS) entry which is preliminary data.</text>
</comment>
<keyword evidence="7" id="KW-0169">Cobalamin biosynthesis</keyword>
<name>A0A4R8MGS0_9BACT</name>
<protein>
    <recommendedName>
        <fullName evidence="7">Cobyrinate a,c-diamide synthase</fullName>
        <ecNumber evidence="7">6.3.5.11</ecNumber>
    </recommendedName>
    <alternativeName>
        <fullName evidence="7">Cobyrinic acid a,c-diamide synthetase</fullName>
    </alternativeName>
</protein>
<keyword evidence="6 7" id="KW-0315">Glutamine amidotransferase</keyword>
<dbReference type="GO" id="GO:0009236">
    <property type="term" value="P:cobalamin biosynthetic process"/>
    <property type="evidence" value="ECO:0007669"/>
    <property type="project" value="UniProtKB-UniRule"/>
</dbReference>
<dbReference type="InterPro" id="IPR027417">
    <property type="entry name" value="P-loop_NTPase"/>
</dbReference>
<feature type="domain" description="CobB/CobQ-like glutamine amidotransferase" evidence="9">
    <location>
        <begin position="250"/>
        <end position="441"/>
    </location>
</feature>
<dbReference type="InterPro" id="IPR011698">
    <property type="entry name" value="GATase_3"/>
</dbReference>
<dbReference type="GO" id="GO:0042242">
    <property type="term" value="F:cobyrinic acid a,c-diamide synthase activity"/>
    <property type="evidence" value="ECO:0007669"/>
    <property type="project" value="UniProtKB-UniRule"/>
</dbReference>
<comment type="cofactor">
    <cofactor evidence="1 7">
        <name>Mg(2+)</name>
        <dbReference type="ChEBI" id="CHEBI:18420"/>
    </cofactor>
</comment>
<feature type="domain" description="CobQ/CobB/MinD/ParA nucleotide binding" evidence="8">
    <location>
        <begin position="6"/>
        <end position="192"/>
    </location>
</feature>
<gene>
    <name evidence="7" type="primary">cbiA</name>
    <name evidence="10" type="ORF">C8D99_102157</name>
</gene>
<comment type="pathway">
    <text evidence="7">Cofactor biosynthesis; adenosylcobalamin biosynthesis; cob(II)yrinate a,c-diamide from sirohydrochlorin (anaerobic route): step 10/10.</text>
</comment>
<dbReference type="UniPathway" id="UPA00148">
    <property type="reaction ID" value="UER00231"/>
</dbReference>
<keyword evidence="5 7" id="KW-0460">Magnesium</keyword>
<comment type="similarity">
    <text evidence="7">Belongs to the CobB/CbiA family.</text>
</comment>
<organism evidence="10 11">
    <name type="scientific">Aminivibrio pyruvatiphilus</name>
    <dbReference type="NCBI Taxonomy" id="1005740"/>
    <lineage>
        <taxon>Bacteria</taxon>
        <taxon>Thermotogati</taxon>
        <taxon>Synergistota</taxon>
        <taxon>Synergistia</taxon>
        <taxon>Synergistales</taxon>
        <taxon>Aminobacteriaceae</taxon>
        <taxon>Aminivibrio</taxon>
    </lineage>
</organism>
<dbReference type="OrthoDB" id="9764035at2"/>
<dbReference type="CDD" id="cd05388">
    <property type="entry name" value="CobB_N"/>
    <property type="match status" value="1"/>
</dbReference>
<dbReference type="InterPro" id="IPR002586">
    <property type="entry name" value="CobQ/CobB/MinD/ParA_Nub-bd_dom"/>
</dbReference>
<evidence type="ECO:0000256" key="7">
    <source>
        <dbReference type="HAMAP-Rule" id="MF_00027"/>
    </source>
</evidence>
<dbReference type="EC" id="6.3.5.11" evidence="7"/>
<dbReference type="SUPFAM" id="SSF52317">
    <property type="entry name" value="Class I glutamine amidotransferase-like"/>
    <property type="match status" value="1"/>
</dbReference>
<evidence type="ECO:0000256" key="6">
    <source>
        <dbReference type="ARBA" id="ARBA00022962"/>
    </source>
</evidence>
<feature type="active site" description="Nucleophile" evidence="7">
    <location>
        <position position="333"/>
    </location>
</feature>
<dbReference type="HAMAP" id="MF_00027">
    <property type="entry name" value="CobB_CbiA"/>
    <property type="match status" value="1"/>
</dbReference>
<dbReference type="PROSITE" id="PS51274">
    <property type="entry name" value="GATASE_COBBQ"/>
    <property type="match status" value="1"/>
</dbReference>
<dbReference type="Gene3D" id="3.40.50.300">
    <property type="entry name" value="P-loop containing nucleotide triphosphate hydrolases"/>
    <property type="match status" value="2"/>
</dbReference>
<comment type="catalytic activity">
    <reaction evidence="7">
        <text>cob(II)yrinate + 2 L-glutamine + 2 ATP + 2 H2O = cob(II)yrinate a,c diamide + 2 L-glutamate + 2 ADP + 2 phosphate + 2 H(+)</text>
        <dbReference type="Rhea" id="RHEA:26289"/>
        <dbReference type="ChEBI" id="CHEBI:15377"/>
        <dbReference type="ChEBI" id="CHEBI:15378"/>
        <dbReference type="ChEBI" id="CHEBI:29985"/>
        <dbReference type="ChEBI" id="CHEBI:30616"/>
        <dbReference type="ChEBI" id="CHEBI:43474"/>
        <dbReference type="ChEBI" id="CHEBI:58359"/>
        <dbReference type="ChEBI" id="CHEBI:58537"/>
        <dbReference type="ChEBI" id="CHEBI:58894"/>
        <dbReference type="ChEBI" id="CHEBI:456216"/>
        <dbReference type="EC" id="6.3.5.11"/>
    </reaction>
</comment>
<comment type="miscellaneous">
    <text evidence="7">The a and c carboxylates of cobyrinate are activated for nucleophilic attack via formation of a phosphorylated intermediate by ATP. CbiA catalyzes first the amidation of the c-carboxylate, and then that of the a-carboxylate.</text>
</comment>
<evidence type="ECO:0000259" key="8">
    <source>
        <dbReference type="Pfam" id="PF01656"/>
    </source>
</evidence>
<evidence type="ECO:0000256" key="3">
    <source>
        <dbReference type="ARBA" id="ARBA00022741"/>
    </source>
</evidence>
<dbReference type="RefSeq" id="WP_133956089.1">
    <property type="nucleotide sequence ID" value="NZ_SORI01000002.1"/>
</dbReference>
<evidence type="ECO:0000313" key="11">
    <source>
        <dbReference type="Proteomes" id="UP000295066"/>
    </source>
</evidence>
<evidence type="ECO:0000256" key="1">
    <source>
        <dbReference type="ARBA" id="ARBA00001946"/>
    </source>
</evidence>
<dbReference type="Pfam" id="PF01656">
    <property type="entry name" value="CbiA"/>
    <property type="match status" value="1"/>
</dbReference>
<evidence type="ECO:0000259" key="9">
    <source>
        <dbReference type="Pfam" id="PF07685"/>
    </source>
</evidence>
<dbReference type="Proteomes" id="UP000295066">
    <property type="component" value="Unassembled WGS sequence"/>
</dbReference>
<feature type="site" description="Increases nucleophilicity of active site Cys" evidence="7">
    <location>
        <position position="435"/>
    </location>
</feature>
<sequence length="459" mass="48535">MSCPRIILAGTNSGSGKTTVTMGIAAALSARGLAVQPFKAGPDYIDPGFHSAAAGRPCRNLDTMLLPRGSILELFSRSTAGADIAVIEGVMGLFDGAGALDERGSTAHLAKILAAPVVLVVNGKAMARSAAALVAGFARFDRRVAVKAVIFNNLGSEGHYRILREAVETETGIPVLGYLPRSESIALPERHLGLTPAAEHGAIGELTERVRRLTGEHIDVDRLVSLAGAAPDLPAFRPSLFSSPPAAEARIAVALDEAFHFYYHDNLDILEHLGAELLPFSPLRDRDLPAGTEGIYIGGGFPEEFAGPLAGNAPIREAIRSAAEGGLPVLAECGGLMYLAERLEDRQGAVHPMAGVFPGVTRMGKRLQALGYCTGRLERSVLPGAKGAALKGHLFHWSLYDSEGSDHLLSLRLEKNGKVFRDGPAVKNAFASYLHLHFGTNPAPAKRFLRTAAGRAGRK</sequence>
<keyword evidence="11" id="KW-1185">Reference proteome</keyword>
<accession>A0A4R8MGS0</accession>
<dbReference type="EMBL" id="SORI01000002">
    <property type="protein sequence ID" value="TDY63176.1"/>
    <property type="molecule type" value="Genomic_DNA"/>
</dbReference>
<comment type="domain">
    <text evidence="7">Comprises of two domains. The C-terminal domain contains the binding site for glutamine and catalyzes the hydrolysis of this substrate to glutamate and ammonia. The N-terminal domain is anticipated to bind ATP and cobyrinate and catalyzes the ultimate synthesis of the diamide product. The ammonia produced via the glutaminase domain is probably translocated to the adjacent domain via a molecular tunnel, where it reacts with an activated intermediate.</text>
</comment>
<dbReference type="NCBIfam" id="TIGR00379">
    <property type="entry name" value="cobB"/>
    <property type="match status" value="1"/>
</dbReference>
<dbReference type="SUPFAM" id="SSF52540">
    <property type="entry name" value="P-loop containing nucleoside triphosphate hydrolases"/>
    <property type="match status" value="1"/>
</dbReference>
<evidence type="ECO:0000256" key="5">
    <source>
        <dbReference type="ARBA" id="ARBA00022842"/>
    </source>
</evidence>
<keyword evidence="4 7" id="KW-0067">ATP-binding</keyword>
<keyword evidence="2 7" id="KW-0436">Ligase</keyword>
<dbReference type="Pfam" id="PF07685">
    <property type="entry name" value="GATase_3"/>
    <property type="match status" value="1"/>
</dbReference>
<dbReference type="CDD" id="cd03130">
    <property type="entry name" value="GATase1_CobB"/>
    <property type="match status" value="1"/>
</dbReference>
<evidence type="ECO:0000313" key="10">
    <source>
        <dbReference type="EMBL" id="TDY63176.1"/>
    </source>
</evidence>
<evidence type="ECO:0000256" key="2">
    <source>
        <dbReference type="ARBA" id="ARBA00022598"/>
    </source>
</evidence>
<dbReference type="Gene3D" id="3.40.50.880">
    <property type="match status" value="1"/>
</dbReference>
<dbReference type="InterPro" id="IPR029062">
    <property type="entry name" value="Class_I_gatase-like"/>
</dbReference>
<dbReference type="AlphaFoldDB" id="A0A4R8MGS0"/>
<dbReference type="NCBIfam" id="NF002204">
    <property type="entry name" value="PRK01077.1"/>
    <property type="match status" value="1"/>
</dbReference>
<proteinExistence type="inferred from homology"/>
<dbReference type="PANTHER" id="PTHR43873:SF1">
    <property type="entry name" value="COBYRINATE A,C-DIAMIDE SYNTHASE"/>
    <property type="match status" value="1"/>
</dbReference>
<evidence type="ECO:0000256" key="4">
    <source>
        <dbReference type="ARBA" id="ARBA00022840"/>
    </source>
</evidence>